<dbReference type="AlphaFoldDB" id="C4GFE7"/>
<dbReference type="EMBL" id="ACJW02000002">
    <property type="protein sequence ID" value="EEP68952.1"/>
    <property type="molecule type" value="Genomic_DNA"/>
</dbReference>
<keyword evidence="2" id="KW-1185">Reference proteome</keyword>
<sequence length="103" mass="10953">MGGLAAFLNLSPGGWGVGLKSAVDYSKAGGFAQAKFEECELLLAQRGQTNGIGRIALAQRIKAKTWRSIRQPENKKHASLAGKTCFLAQQPFQAAAIIFQSCG</sequence>
<evidence type="ECO:0000313" key="1">
    <source>
        <dbReference type="EMBL" id="EEP68952.1"/>
    </source>
</evidence>
<proteinExistence type="predicted"/>
<gene>
    <name evidence="1" type="ORF">GCWU000324_00863</name>
</gene>
<dbReference type="HOGENOM" id="CLU_2259991_0_0_4"/>
<protein>
    <submittedName>
        <fullName evidence="1">Uncharacterized protein</fullName>
    </submittedName>
</protein>
<comment type="caution">
    <text evidence="1">The sequence shown here is derived from an EMBL/GenBank/DDBJ whole genome shotgun (WGS) entry which is preliminary data.</text>
</comment>
<accession>C4GFE7</accession>
<reference evidence="1" key="1">
    <citation type="submission" date="2009-04" db="EMBL/GenBank/DDBJ databases">
        <authorList>
            <person name="Weinstock G."/>
            <person name="Sodergren E."/>
            <person name="Clifton S."/>
            <person name="Fulton L."/>
            <person name="Fulton B."/>
            <person name="Courtney L."/>
            <person name="Fronick C."/>
            <person name="Harrison M."/>
            <person name="Strong C."/>
            <person name="Farmer C."/>
            <person name="Delahaunty K."/>
            <person name="Markovic C."/>
            <person name="Hall O."/>
            <person name="Minx P."/>
            <person name="Tomlinson C."/>
            <person name="Mitreva M."/>
            <person name="Nelson J."/>
            <person name="Hou S."/>
            <person name="Wollam A."/>
            <person name="Pepin K.H."/>
            <person name="Johnson M."/>
            <person name="Bhonagiri V."/>
            <person name="Nash W.E."/>
            <person name="Warren W."/>
            <person name="Chinwalla A."/>
            <person name="Mardis E.R."/>
            <person name="Wilson R.K."/>
        </authorList>
    </citation>
    <scope>NUCLEOTIDE SEQUENCE [LARGE SCALE GENOMIC DNA]</scope>
    <source>
        <strain evidence="1">ATCC 51147</strain>
    </source>
</reference>
<dbReference type="Proteomes" id="UP000003009">
    <property type="component" value="Unassembled WGS sequence"/>
</dbReference>
<organism evidence="1 2">
    <name type="scientific">Kingella oralis ATCC 51147</name>
    <dbReference type="NCBI Taxonomy" id="629741"/>
    <lineage>
        <taxon>Bacteria</taxon>
        <taxon>Pseudomonadati</taxon>
        <taxon>Pseudomonadota</taxon>
        <taxon>Betaproteobacteria</taxon>
        <taxon>Neisseriales</taxon>
        <taxon>Neisseriaceae</taxon>
        <taxon>Kingella</taxon>
    </lineage>
</organism>
<name>C4GFE7_9NEIS</name>
<evidence type="ECO:0000313" key="2">
    <source>
        <dbReference type="Proteomes" id="UP000003009"/>
    </source>
</evidence>